<dbReference type="InterPro" id="IPR011990">
    <property type="entry name" value="TPR-like_helical_dom_sf"/>
</dbReference>
<organism evidence="6 7">
    <name type="scientific">Niveomyces insectorum RCEF 264</name>
    <dbReference type="NCBI Taxonomy" id="1081102"/>
    <lineage>
        <taxon>Eukaryota</taxon>
        <taxon>Fungi</taxon>
        <taxon>Dikarya</taxon>
        <taxon>Ascomycota</taxon>
        <taxon>Pezizomycotina</taxon>
        <taxon>Sordariomycetes</taxon>
        <taxon>Hypocreomycetidae</taxon>
        <taxon>Hypocreales</taxon>
        <taxon>Cordycipitaceae</taxon>
        <taxon>Niveomyces</taxon>
    </lineage>
</organism>
<gene>
    <name evidence="6" type="ORF">SPI_05486</name>
</gene>
<evidence type="ECO:0000259" key="4">
    <source>
        <dbReference type="Pfam" id="PF24809"/>
    </source>
</evidence>
<dbReference type="Pfam" id="PF25000">
    <property type="entry name" value="DUF7779"/>
    <property type="match status" value="1"/>
</dbReference>
<dbReference type="SMART" id="SM00028">
    <property type="entry name" value="TPR"/>
    <property type="match status" value="4"/>
</dbReference>
<dbReference type="Pfam" id="PF24809">
    <property type="entry name" value="DUF7708"/>
    <property type="match status" value="1"/>
</dbReference>
<dbReference type="PROSITE" id="PS50005">
    <property type="entry name" value="TPR"/>
    <property type="match status" value="1"/>
</dbReference>
<proteinExistence type="predicted"/>
<dbReference type="InterPro" id="IPR002182">
    <property type="entry name" value="NB-ARC"/>
</dbReference>
<evidence type="ECO:0000259" key="3">
    <source>
        <dbReference type="Pfam" id="PF00931"/>
    </source>
</evidence>
<evidence type="ECO:0000256" key="1">
    <source>
        <dbReference type="PROSITE-ProRule" id="PRU00339"/>
    </source>
</evidence>
<comment type="caution">
    <text evidence="6">The sequence shown here is derived from an EMBL/GenBank/DDBJ whole genome shotgun (WGS) entry which is preliminary data.</text>
</comment>
<feature type="repeat" description="TPR" evidence="1">
    <location>
        <begin position="703"/>
        <end position="736"/>
    </location>
</feature>
<dbReference type="InterPro" id="IPR056125">
    <property type="entry name" value="DUF7708"/>
</dbReference>
<dbReference type="PANTHER" id="PTHR35205:SF1">
    <property type="entry name" value="ZU5 DOMAIN-CONTAINING PROTEIN"/>
    <property type="match status" value="1"/>
</dbReference>
<keyword evidence="1" id="KW-0802">TPR repeat</keyword>
<dbReference type="Gene3D" id="3.40.50.300">
    <property type="entry name" value="P-loop containing nucleotide triphosphate hydrolases"/>
    <property type="match status" value="1"/>
</dbReference>
<feature type="domain" description="DUF7708" evidence="4">
    <location>
        <begin position="87"/>
        <end position="196"/>
    </location>
</feature>
<feature type="domain" description="NB-ARC" evidence="3">
    <location>
        <begin position="275"/>
        <end position="422"/>
    </location>
</feature>
<dbReference type="Gene3D" id="1.25.40.10">
    <property type="entry name" value="Tetratricopeptide repeat domain"/>
    <property type="match status" value="1"/>
</dbReference>
<sequence length="1006" mass="112142">MASIDFKAPPPDLEKPAPPAPQSPHSPSSPSPTSAIWQSALQKYYDELARGGMKATAIDKDLWSMRDPEDLLAQINTLRPLPGKVAAVLWGSIRLIIKFAHPVLPDLIQMLETLQSALPRMKQYEQDLPMTESLEKALVDLYSEVIVFCAHAITFFRNTPNIKQNRHAWSQFSRDFARIIENVQRLSRRVDEAADMIRLSKEVHTAETVSALEIMQLSGSDSVVGAKYKSAKLPCFSLPYGINLRFFERNNELLLLAQTLDPPQDDRDASSNRRLRAIGIHGLGGVGKSQLALQYANTSMDKYAVIAWLPAASEIKLTQSLSRLATQLGLVKDTNASQDDAQSVHAVRDWLNTSRQTFLLIFDNVDDASLLDAVWPSSDRGSIIITTRSPGVAAQRSLTTLPLRCFSDDAGKNFLQALVGTAPANADRLTGEEEYPDDPEESAALDTICQLIGGLPLAMVQIGDFIRNRACSYTEFLRLYEKSAEKVLKKSNKPVEYEHTVLTTWEISLHGLSDDGRCLQNLLSFLDPDRIPESVLTNAKAVEQLEAPNFEFLADSFDFGDAVMELSRTSMVSRMARAKALSMNRMAQLAVFLRIETAERTTYFDTAVRLLYFGFPNTWKAGGSHQGHGWEAWETCSAVLPHVSWLMQLAQKHSISSSVPELWAELIFCSGTYLWEKEQPYLAESFFQAGLKIIGDVVNEDTAQAHRLLGHIYLDVARPRAALVAYQRALDMQEVLHPPYPGSDVGTPAMAAVYDSIACSLTETGDVDAAFEYLARATAIHEAHDPTRMSRTLAIRAMTCLRADRATEALEALQACWRLQSMDQQQIATSRYPKHSGDIMLLARIMWQIRGTKEGQNDKDTRSEARELVARTLAMRRGVFGQTYTGPRVADSLFTLARMLQDESQPVLAAQLLREIVVMAGGEPDSSNNNNNSGIEKRVPPALMRSHLARAYWFLANVDASLNKDLAEVTNLRIKAREARDLIICREGSDNDDDESYMRLVGWMLW</sequence>
<dbReference type="InterPro" id="IPR027417">
    <property type="entry name" value="P-loop_NTPase"/>
</dbReference>
<dbReference type="GO" id="GO:0043531">
    <property type="term" value="F:ADP binding"/>
    <property type="evidence" value="ECO:0007669"/>
    <property type="project" value="InterPro"/>
</dbReference>
<evidence type="ECO:0000259" key="5">
    <source>
        <dbReference type="Pfam" id="PF25000"/>
    </source>
</evidence>
<dbReference type="PANTHER" id="PTHR35205">
    <property type="entry name" value="NB-ARC AND TPR DOMAIN PROTEIN"/>
    <property type="match status" value="1"/>
</dbReference>
<dbReference type="SUPFAM" id="SSF52540">
    <property type="entry name" value="P-loop containing nucleoside triphosphate hydrolases"/>
    <property type="match status" value="1"/>
</dbReference>
<evidence type="ECO:0000313" key="7">
    <source>
        <dbReference type="Proteomes" id="UP000076874"/>
    </source>
</evidence>
<feature type="compositionally biased region" description="Pro residues" evidence="2">
    <location>
        <begin position="8"/>
        <end position="30"/>
    </location>
</feature>
<dbReference type="InterPro" id="IPR019734">
    <property type="entry name" value="TPR_rpt"/>
</dbReference>
<dbReference type="STRING" id="1081102.A0A167T9N9"/>
<feature type="region of interest" description="Disordered" evidence="2">
    <location>
        <begin position="1"/>
        <end position="34"/>
    </location>
</feature>
<dbReference type="Proteomes" id="UP000076874">
    <property type="component" value="Unassembled WGS sequence"/>
</dbReference>
<dbReference type="Pfam" id="PF00931">
    <property type="entry name" value="NB-ARC"/>
    <property type="match status" value="1"/>
</dbReference>
<dbReference type="OrthoDB" id="4870852at2759"/>
<dbReference type="PRINTS" id="PR00364">
    <property type="entry name" value="DISEASERSIST"/>
</dbReference>
<name>A0A167T9N9_9HYPO</name>
<keyword evidence="7" id="KW-1185">Reference proteome</keyword>
<evidence type="ECO:0000313" key="6">
    <source>
        <dbReference type="EMBL" id="OAA60362.1"/>
    </source>
</evidence>
<dbReference type="InterPro" id="IPR056681">
    <property type="entry name" value="DUF7779"/>
</dbReference>
<protein>
    <submittedName>
        <fullName evidence="6">Tpr repeat-containing protein</fullName>
    </submittedName>
</protein>
<evidence type="ECO:0000256" key="2">
    <source>
        <dbReference type="SAM" id="MobiDB-lite"/>
    </source>
</evidence>
<dbReference type="SUPFAM" id="SSF48452">
    <property type="entry name" value="TPR-like"/>
    <property type="match status" value="1"/>
</dbReference>
<feature type="domain" description="DUF7779" evidence="5">
    <location>
        <begin position="508"/>
        <end position="599"/>
    </location>
</feature>
<accession>A0A167T9N9</accession>
<dbReference type="EMBL" id="AZHD01000009">
    <property type="protein sequence ID" value="OAA60362.1"/>
    <property type="molecule type" value="Genomic_DNA"/>
</dbReference>
<reference evidence="6 7" key="1">
    <citation type="journal article" date="2016" name="Genome Biol. Evol.">
        <title>Divergent and convergent evolution of fungal pathogenicity.</title>
        <authorList>
            <person name="Shang Y."/>
            <person name="Xiao G."/>
            <person name="Zheng P."/>
            <person name="Cen K."/>
            <person name="Zhan S."/>
            <person name="Wang C."/>
        </authorList>
    </citation>
    <scope>NUCLEOTIDE SEQUENCE [LARGE SCALE GENOMIC DNA]</scope>
    <source>
        <strain evidence="6 7">RCEF 264</strain>
    </source>
</reference>
<dbReference type="AlphaFoldDB" id="A0A167T9N9"/>